<name>A0A975ITX2_9CAUL</name>
<dbReference type="Proteomes" id="UP000676409">
    <property type="component" value="Chromosome"/>
</dbReference>
<reference evidence="1" key="1">
    <citation type="submission" date="2021-04" db="EMBL/GenBank/DDBJ databases">
        <title>The complete genome sequence of Caulobacter sp. S6.</title>
        <authorList>
            <person name="Tang Y."/>
            <person name="Ouyang W."/>
            <person name="Liu Q."/>
            <person name="Huang B."/>
            <person name="Guo Z."/>
            <person name="Lei P."/>
        </authorList>
    </citation>
    <scope>NUCLEOTIDE SEQUENCE</scope>
    <source>
        <strain evidence="1">S6</strain>
    </source>
</reference>
<evidence type="ECO:0000313" key="1">
    <source>
        <dbReference type="EMBL" id="QUD86924.1"/>
    </source>
</evidence>
<gene>
    <name evidence="1" type="ORF">KCG34_17865</name>
</gene>
<proteinExistence type="predicted"/>
<dbReference type="AlphaFoldDB" id="A0A975ITX2"/>
<dbReference type="KEGG" id="caul:KCG34_17865"/>
<evidence type="ECO:0000313" key="2">
    <source>
        <dbReference type="Proteomes" id="UP000676409"/>
    </source>
</evidence>
<accession>A0A975ITX2</accession>
<sequence length="73" mass="8185">MPQICLAIEDTRFDAPTVELATVRDRTAARKVAQERLQASPYHLAVKVREGDELVCWLRRLHTAANESLPVSA</sequence>
<protein>
    <submittedName>
        <fullName evidence="1">Uncharacterized protein</fullName>
    </submittedName>
</protein>
<dbReference type="EMBL" id="CP073078">
    <property type="protein sequence ID" value="QUD86924.1"/>
    <property type="molecule type" value="Genomic_DNA"/>
</dbReference>
<keyword evidence="2" id="KW-1185">Reference proteome</keyword>
<organism evidence="1 2">
    <name type="scientific">Phenylobacterium montanum</name>
    <dbReference type="NCBI Taxonomy" id="2823693"/>
    <lineage>
        <taxon>Bacteria</taxon>
        <taxon>Pseudomonadati</taxon>
        <taxon>Pseudomonadota</taxon>
        <taxon>Alphaproteobacteria</taxon>
        <taxon>Caulobacterales</taxon>
        <taxon>Caulobacteraceae</taxon>
        <taxon>Phenylobacterium</taxon>
    </lineage>
</organism>
<dbReference type="RefSeq" id="WP_211936976.1">
    <property type="nucleotide sequence ID" value="NZ_CP073078.1"/>
</dbReference>